<dbReference type="SUPFAM" id="SSF55729">
    <property type="entry name" value="Acyl-CoA N-acyltransferases (Nat)"/>
    <property type="match status" value="1"/>
</dbReference>
<accession>A0ABT7EZG0</accession>
<keyword evidence="2" id="KW-0808">Transferase</keyword>
<evidence type="ECO:0000259" key="1">
    <source>
        <dbReference type="PROSITE" id="PS51186"/>
    </source>
</evidence>
<dbReference type="Pfam" id="PF13673">
    <property type="entry name" value="Acetyltransf_10"/>
    <property type="match status" value="1"/>
</dbReference>
<feature type="domain" description="N-acetyltransferase" evidence="1">
    <location>
        <begin position="1"/>
        <end position="142"/>
    </location>
</feature>
<comment type="caution">
    <text evidence="2">The sequence shown here is derived from an EMBL/GenBank/DDBJ whole genome shotgun (WGS) entry which is preliminary data.</text>
</comment>
<dbReference type="Proteomes" id="UP001243757">
    <property type="component" value="Unassembled WGS sequence"/>
</dbReference>
<dbReference type="Gene3D" id="3.40.630.30">
    <property type="match status" value="1"/>
</dbReference>
<dbReference type="InterPro" id="IPR016181">
    <property type="entry name" value="Acyl_CoA_acyltransferase"/>
</dbReference>
<dbReference type="EMBL" id="JASNJD010000005">
    <property type="protein sequence ID" value="MDK3017719.1"/>
    <property type="molecule type" value="Genomic_DNA"/>
</dbReference>
<gene>
    <name evidence="2" type="ORF">QO033_08525</name>
</gene>
<organism evidence="2 3">
    <name type="scientific">Pseudodonghicola flavimaris</name>
    <dbReference type="NCBI Taxonomy" id="3050036"/>
    <lineage>
        <taxon>Bacteria</taxon>
        <taxon>Pseudomonadati</taxon>
        <taxon>Pseudomonadota</taxon>
        <taxon>Alphaproteobacteria</taxon>
        <taxon>Rhodobacterales</taxon>
        <taxon>Paracoccaceae</taxon>
        <taxon>Pseudodonghicola</taxon>
    </lineage>
</organism>
<keyword evidence="3" id="KW-1185">Reference proteome</keyword>
<sequence>MNIAIARTDAERQACFDLRFEVFVDEQGVTPESEIDAADQEAIHLLMTEEDGPIGTLRILYEAGDARIGRVCLRQSARGKGLGAALMQAALAAIAEGPAVTAIRLSAQVPVLGFYEGLGFTAYGPVYDDEGIPHRSMKRDATGAAG</sequence>
<dbReference type="InterPro" id="IPR000182">
    <property type="entry name" value="GNAT_dom"/>
</dbReference>
<dbReference type="RefSeq" id="WP_284480536.1">
    <property type="nucleotide sequence ID" value="NZ_JASNJD010000005.1"/>
</dbReference>
<name>A0ABT7EZG0_9RHOB</name>
<reference evidence="2 3" key="1">
    <citation type="submission" date="2023-05" db="EMBL/GenBank/DDBJ databases">
        <title>Pseudodonghicola sp. nov.</title>
        <authorList>
            <person name="Huang J."/>
        </authorList>
    </citation>
    <scope>NUCLEOTIDE SEQUENCE [LARGE SCALE GENOMIC DNA]</scope>
    <source>
        <strain evidence="2 3">IC7</strain>
    </source>
</reference>
<keyword evidence="2" id="KW-0012">Acyltransferase</keyword>
<dbReference type="EC" id="2.3.1.-" evidence="2"/>
<evidence type="ECO:0000313" key="2">
    <source>
        <dbReference type="EMBL" id="MDK3017719.1"/>
    </source>
</evidence>
<dbReference type="GO" id="GO:0016746">
    <property type="term" value="F:acyltransferase activity"/>
    <property type="evidence" value="ECO:0007669"/>
    <property type="project" value="UniProtKB-KW"/>
</dbReference>
<protein>
    <submittedName>
        <fullName evidence="2">GNAT family N-acetyltransferase</fullName>
        <ecNumber evidence="2">2.3.1.-</ecNumber>
    </submittedName>
</protein>
<evidence type="ECO:0000313" key="3">
    <source>
        <dbReference type="Proteomes" id="UP001243757"/>
    </source>
</evidence>
<proteinExistence type="predicted"/>
<dbReference type="PROSITE" id="PS51186">
    <property type="entry name" value="GNAT"/>
    <property type="match status" value="1"/>
</dbReference>